<keyword evidence="6" id="KW-0812">Transmembrane</keyword>
<evidence type="ECO:0000256" key="11">
    <source>
        <dbReference type="ARBA" id="ARBA00022927"/>
    </source>
</evidence>
<keyword evidence="9" id="KW-0833">Ubl conjugation pathway</keyword>
<evidence type="ECO:0000256" key="2">
    <source>
        <dbReference type="ARBA" id="ARBA00004906"/>
    </source>
</evidence>
<evidence type="ECO:0000256" key="4">
    <source>
        <dbReference type="ARBA" id="ARBA00022448"/>
    </source>
</evidence>
<evidence type="ECO:0000256" key="7">
    <source>
        <dbReference type="ARBA" id="ARBA00022723"/>
    </source>
</evidence>
<feature type="region of interest" description="Disordered" evidence="15">
    <location>
        <begin position="405"/>
        <end position="486"/>
    </location>
</feature>
<dbReference type="GO" id="GO:0016740">
    <property type="term" value="F:transferase activity"/>
    <property type="evidence" value="ECO:0007669"/>
    <property type="project" value="UniProtKB-KW"/>
</dbReference>
<dbReference type="InterPro" id="IPR006845">
    <property type="entry name" value="Pex_N"/>
</dbReference>
<evidence type="ECO:0000256" key="13">
    <source>
        <dbReference type="ARBA" id="ARBA00023136"/>
    </source>
</evidence>
<evidence type="ECO:0000256" key="10">
    <source>
        <dbReference type="ARBA" id="ARBA00022833"/>
    </source>
</evidence>
<keyword evidence="13" id="KW-0472">Membrane</keyword>
<comment type="caution">
    <text evidence="17">The sequence shown here is derived from an EMBL/GenBank/DDBJ whole genome shotgun (WGS) entry which is preliminary data.</text>
</comment>
<feature type="compositionally biased region" description="Low complexity" evidence="15">
    <location>
        <begin position="407"/>
        <end position="421"/>
    </location>
</feature>
<comment type="pathway">
    <text evidence="2">Protein modification; protein ubiquitination.</text>
</comment>
<evidence type="ECO:0000256" key="12">
    <source>
        <dbReference type="ARBA" id="ARBA00022989"/>
    </source>
</evidence>
<sequence length="486" mass="54417">MSTVDFAAAQARILARRRAAAHTHSPLTSTTPASPPSAALLALPAPLRTLLQQSFSSLSAFQSPYGTRPAFRVGQVDAELLDAELLTLFRGQISDGLRHFGTHLADDWGAEIGALLRVVLWKLSIWDTGVSYGGRLQGLKYVDARGRKGEEKDVGKWQRILYGMVTVGGRYGWEKWEDWLLDREGTLEYGRWTQRLGRASKWLSSTHDVAAFVGFLVFLYNGRYRTLVDRALRMRLVPTTAQTTREVSFEYLNRQLVWHAFTEFLLFILPLVGISRWRRWLTRAWRKVKSTVTRRREDEDEELARGELGFLPERTCAICYKDQNPTAGASEADVMAASSGGGGVIGSAQTDVTNPYEAIPCGDVYCFSCLAQRIEAEDGEGWTCLRCGEVVKECKPWSGDVIDETASRSTSGSKGSRKSVVFVDNEEDEDIQQEEEELIERTLTPVEPMPLEDGAEHDEVQSARDTIDEDAELFGRPNKSAYKLNM</sequence>
<evidence type="ECO:0000256" key="6">
    <source>
        <dbReference type="ARBA" id="ARBA00022692"/>
    </source>
</evidence>
<name>A0A9P4IXF1_9PEZI</name>
<dbReference type="PANTHER" id="PTHR23350:SF4">
    <property type="entry name" value="PEROXISOME BIOGENESIS FACTOR 2"/>
    <property type="match status" value="1"/>
</dbReference>
<dbReference type="GO" id="GO:0008270">
    <property type="term" value="F:zinc ion binding"/>
    <property type="evidence" value="ECO:0007669"/>
    <property type="project" value="UniProtKB-KW"/>
</dbReference>
<dbReference type="PANTHER" id="PTHR23350">
    <property type="entry name" value="PEROXISOME ASSEMBLY PROTEIN 10"/>
    <property type="match status" value="1"/>
</dbReference>
<evidence type="ECO:0000313" key="17">
    <source>
        <dbReference type="EMBL" id="KAF2151687.1"/>
    </source>
</evidence>
<keyword evidence="10" id="KW-0862">Zinc</keyword>
<feature type="domain" description="Pex N-terminal" evidence="16">
    <location>
        <begin position="82"/>
        <end position="278"/>
    </location>
</feature>
<evidence type="ECO:0000256" key="15">
    <source>
        <dbReference type="SAM" id="MobiDB-lite"/>
    </source>
</evidence>
<accession>A0A9P4IXF1</accession>
<dbReference type="GO" id="GO:0016567">
    <property type="term" value="P:protein ubiquitination"/>
    <property type="evidence" value="ECO:0007669"/>
    <property type="project" value="UniProtKB-ARBA"/>
</dbReference>
<dbReference type="InterPro" id="IPR025654">
    <property type="entry name" value="PEX2/10"/>
</dbReference>
<comment type="subcellular location">
    <subcellularLocation>
        <location evidence="1">Peroxisome membrane</location>
        <topology evidence="1">Multi-pass membrane protein</topology>
    </subcellularLocation>
</comment>
<feature type="compositionally biased region" description="Acidic residues" evidence="15">
    <location>
        <begin position="424"/>
        <end position="438"/>
    </location>
</feature>
<evidence type="ECO:0000259" key="16">
    <source>
        <dbReference type="Pfam" id="PF04757"/>
    </source>
</evidence>
<keyword evidence="12" id="KW-1133">Transmembrane helix</keyword>
<comment type="similarity">
    <text evidence="3">Belongs to the pex2/pex10/pex12 family.</text>
</comment>
<protein>
    <recommendedName>
        <fullName evidence="16">Pex N-terminal domain-containing protein</fullName>
    </recommendedName>
</protein>
<feature type="compositionally biased region" description="Basic and acidic residues" evidence="15">
    <location>
        <begin position="457"/>
        <end position="466"/>
    </location>
</feature>
<dbReference type="AlphaFoldDB" id="A0A9P4IXF1"/>
<dbReference type="Proteomes" id="UP000799439">
    <property type="component" value="Unassembled WGS sequence"/>
</dbReference>
<dbReference type="OrthoDB" id="1701437at2759"/>
<dbReference type="GO" id="GO:0016562">
    <property type="term" value="P:protein import into peroxisome matrix, receptor recycling"/>
    <property type="evidence" value="ECO:0007669"/>
    <property type="project" value="UniProtKB-ARBA"/>
</dbReference>
<keyword evidence="5" id="KW-0808">Transferase</keyword>
<organism evidence="17 18">
    <name type="scientific">Myriangium duriaei CBS 260.36</name>
    <dbReference type="NCBI Taxonomy" id="1168546"/>
    <lineage>
        <taxon>Eukaryota</taxon>
        <taxon>Fungi</taxon>
        <taxon>Dikarya</taxon>
        <taxon>Ascomycota</taxon>
        <taxon>Pezizomycotina</taxon>
        <taxon>Dothideomycetes</taxon>
        <taxon>Dothideomycetidae</taxon>
        <taxon>Myriangiales</taxon>
        <taxon>Myriangiaceae</taxon>
        <taxon>Myriangium</taxon>
    </lineage>
</organism>
<dbReference type="GO" id="GO:0005778">
    <property type="term" value="C:peroxisomal membrane"/>
    <property type="evidence" value="ECO:0007669"/>
    <property type="project" value="UniProtKB-SubCell"/>
</dbReference>
<evidence type="ECO:0000256" key="14">
    <source>
        <dbReference type="ARBA" id="ARBA00023140"/>
    </source>
</evidence>
<evidence type="ECO:0000313" key="18">
    <source>
        <dbReference type="Proteomes" id="UP000799439"/>
    </source>
</evidence>
<keyword evidence="18" id="KW-1185">Reference proteome</keyword>
<proteinExistence type="inferred from homology"/>
<keyword evidence="8" id="KW-0863">Zinc-finger</keyword>
<evidence type="ECO:0000256" key="1">
    <source>
        <dbReference type="ARBA" id="ARBA00004585"/>
    </source>
</evidence>
<evidence type="ECO:0000256" key="5">
    <source>
        <dbReference type="ARBA" id="ARBA00022679"/>
    </source>
</evidence>
<gene>
    <name evidence="17" type="ORF">K461DRAFT_328201</name>
</gene>
<dbReference type="EMBL" id="ML996087">
    <property type="protein sequence ID" value="KAF2151687.1"/>
    <property type="molecule type" value="Genomic_DNA"/>
</dbReference>
<evidence type="ECO:0000256" key="3">
    <source>
        <dbReference type="ARBA" id="ARBA00008704"/>
    </source>
</evidence>
<keyword evidence="11" id="KW-0653">Protein transport</keyword>
<dbReference type="Pfam" id="PF04757">
    <property type="entry name" value="Pex2_Pex12"/>
    <property type="match status" value="1"/>
</dbReference>
<evidence type="ECO:0000256" key="9">
    <source>
        <dbReference type="ARBA" id="ARBA00022786"/>
    </source>
</evidence>
<keyword evidence="14" id="KW-0576">Peroxisome</keyword>
<reference evidence="17" key="1">
    <citation type="journal article" date="2020" name="Stud. Mycol.">
        <title>101 Dothideomycetes genomes: a test case for predicting lifestyles and emergence of pathogens.</title>
        <authorList>
            <person name="Haridas S."/>
            <person name="Albert R."/>
            <person name="Binder M."/>
            <person name="Bloem J."/>
            <person name="Labutti K."/>
            <person name="Salamov A."/>
            <person name="Andreopoulos B."/>
            <person name="Baker S."/>
            <person name="Barry K."/>
            <person name="Bills G."/>
            <person name="Bluhm B."/>
            <person name="Cannon C."/>
            <person name="Castanera R."/>
            <person name="Culley D."/>
            <person name="Daum C."/>
            <person name="Ezra D."/>
            <person name="Gonzalez J."/>
            <person name="Henrissat B."/>
            <person name="Kuo A."/>
            <person name="Liang C."/>
            <person name="Lipzen A."/>
            <person name="Lutzoni F."/>
            <person name="Magnuson J."/>
            <person name="Mondo S."/>
            <person name="Nolan M."/>
            <person name="Ohm R."/>
            <person name="Pangilinan J."/>
            <person name="Park H.-J."/>
            <person name="Ramirez L."/>
            <person name="Alfaro M."/>
            <person name="Sun H."/>
            <person name="Tritt A."/>
            <person name="Yoshinaga Y."/>
            <person name="Zwiers L.-H."/>
            <person name="Turgeon B."/>
            <person name="Goodwin S."/>
            <person name="Spatafora J."/>
            <person name="Crous P."/>
            <person name="Grigoriev I."/>
        </authorList>
    </citation>
    <scope>NUCLEOTIDE SEQUENCE</scope>
    <source>
        <strain evidence="17">CBS 260.36</strain>
    </source>
</reference>
<evidence type="ECO:0000256" key="8">
    <source>
        <dbReference type="ARBA" id="ARBA00022771"/>
    </source>
</evidence>
<keyword evidence="4" id="KW-0813">Transport</keyword>
<keyword evidence="7" id="KW-0479">Metal-binding</keyword>